<reference evidence="4 5" key="1">
    <citation type="submission" date="2016-10" db="EMBL/GenBank/DDBJ databases">
        <authorList>
            <person name="de Groot N.N."/>
        </authorList>
    </citation>
    <scope>NUCLEOTIDE SEQUENCE [LARGE SCALE GENOMIC DNA]</scope>
    <source>
        <strain evidence="4 5">DSM 797</strain>
    </source>
</reference>
<keyword evidence="1" id="KW-0145">Chemotaxis</keyword>
<dbReference type="GO" id="GO:0016787">
    <property type="term" value="F:hydrolase activity"/>
    <property type="evidence" value="ECO:0007669"/>
    <property type="project" value="UniProtKB-KW"/>
</dbReference>
<name>A0A1G9PD73_9FIRM</name>
<proteinExistence type="predicted"/>
<dbReference type="RefSeq" id="WP_170139060.1">
    <property type="nucleotide sequence ID" value="NZ_FNGW01000004.1"/>
</dbReference>
<organism evidence="4 5">
    <name type="scientific">Romboutsia lituseburensis DSM 797</name>
    <dbReference type="NCBI Taxonomy" id="1121325"/>
    <lineage>
        <taxon>Bacteria</taxon>
        <taxon>Bacillati</taxon>
        <taxon>Bacillota</taxon>
        <taxon>Clostridia</taxon>
        <taxon>Peptostreptococcales</taxon>
        <taxon>Peptostreptococcaceae</taxon>
        <taxon>Romboutsia</taxon>
    </lineage>
</organism>
<evidence type="ECO:0000256" key="2">
    <source>
        <dbReference type="ARBA" id="ARBA00022801"/>
    </source>
</evidence>
<gene>
    <name evidence="4" type="ORF">SAMN04515677_104303</name>
</gene>
<keyword evidence="5" id="KW-1185">Reference proteome</keyword>
<dbReference type="GO" id="GO:0006935">
    <property type="term" value="P:chemotaxis"/>
    <property type="evidence" value="ECO:0007669"/>
    <property type="project" value="UniProtKB-KW"/>
</dbReference>
<dbReference type="Pfam" id="PF04509">
    <property type="entry name" value="CheC"/>
    <property type="match status" value="1"/>
</dbReference>
<evidence type="ECO:0000259" key="3">
    <source>
        <dbReference type="Pfam" id="PF04509"/>
    </source>
</evidence>
<evidence type="ECO:0000313" key="5">
    <source>
        <dbReference type="Proteomes" id="UP000199068"/>
    </source>
</evidence>
<dbReference type="STRING" id="1121325.SAMN04515677_104303"/>
<feature type="domain" description="CheC-like protein" evidence="3">
    <location>
        <begin position="5"/>
        <end position="37"/>
    </location>
</feature>
<dbReference type="InterPro" id="IPR028976">
    <property type="entry name" value="CheC-like_sf"/>
</dbReference>
<evidence type="ECO:0000256" key="1">
    <source>
        <dbReference type="ARBA" id="ARBA00022500"/>
    </source>
</evidence>
<dbReference type="InterPro" id="IPR050992">
    <property type="entry name" value="CheZ_family_phosphatases"/>
</dbReference>
<dbReference type="AlphaFoldDB" id="A0A1G9PD73"/>
<protein>
    <submittedName>
        <fullName evidence="4">Chemotaxis protein CheC</fullName>
    </submittedName>
</protein>
<dbReference type="SMR" id="A0A1G9PD73"/>
<dbReference type="CDD" id="cd17909">
    <property type="entry name" value="CheC_ClassI"/>
    <property type="match status" value="1"/>
</dbReference>
<dbReference type="InterPro" id="IPR007597">
    <property type="entry name" value="CheC"/>
</dbReference>
<dbReference type="Gene3D" id="3.40.1550.10">
    <property type="entry name" value="CheC-like"/>
    <property type="match status" value="1"/>
</dbReference>
<dbReference type="Proteomes" id="UP000199068">
    <property type="component" value="Unassembled WGS sequence"/>
</dbReference>
<dbReference type="EMBL" id="FNGW01000004">
    <property type="protein sequence ID" value="SDL96441.1"/>
    <property type="molecule type" value="Genomic_DNA"/>
</dbReference>
<dbReference type="PANTHER" id="PTHR43693">
    <property type="entry name" value="PROTEIN PHOSPHATASE CHEZ"/>
    <property type="match status" value="1"/>
</dbReference>
<keyword evidence="2" id="KW-0378">Hydrolase</keyword>
<dbReference type="SUPFAM" id="SSF103039">
    <property type="entry name" value="CheC-like"/>
    <property type="match status" value="1"/>
</dbReference>
<sequence length="199" mass="21394">MDTISVFCELSNIGSGNASTSLAKMVNEVIDIGVPKSEINKLSDIVATHGASNEPVLATVLQLSEDMEGIVMIVIKADSAYKLLSKLLRRNVSRTVNNLATINEELSSVRDVCNTLCGAYLSAISEMTNLNIVTSPPYFSVDNITTAMNLPASLYGPGTDSISCIETEFFTLDKEVEGKFYFIPKIDSCQKLLAALGLA</sequence>
<evidence type="ECO:0000313" key="4">
    <source>
        <dbReference type="EMBL" id="SDL96441.1"/>
    </source>
</evidence>
<dbReference type="PANTHER" id="PTHR43693:SF1">
    <property type="entry name" value="PROTEIN PHOSPHATASE CHEZ"/>
    <property type="match status" value="1"/>
</dbReference>
<accession>A0A1G9PD73</accession>